<accession>A0A7Y7YEH6</accession>
<feature type="domain" description="HTH cro/C1-type" evidence="1">
    <location>
        <begin position="17"/>
        <end position="71"/>
    </location>
</feature>
<dbReference type="Proteomes" id="UP000520592">
    <property type="component" value="Unassembled WGS sequence"/>
</dbReference>
<dbReference type="SMART" id="SM00530">
    <property type="entry name" value="HTH_XRE"/>
    <property type="match status" value="1"/>
</dbReference>
<evidence type="ECO:0000313" key="2">
    <source>
        <dbReference type="EMBL" id="NWC34812.1"/>
    </source>
</evidence>
<name>A0A7Y7YEH6_9PSED</name>
<dbReference type="PROSITE" id="PS50943">
    <property type="entry name" value="HTH_CROC1"/>
    <property type="match status" value="1"/>
</dbReference>
<comment type="caution">
    <text evidence="2">The sequence shown here is derived from an EMBL/GenBank/DDBJ whole genome shotgun (WGS) entry which is preliminary data.</text>
</comment>
<sequence>MPKAIYRPEYDVFLSLLKQRRTLAGMTQGECSKALGRPQSFMSDVERGIRRLDIIQIRDLCVVLRCNFVELIQDFDKQIDVK</sequence>
<dbReference type="Gene3D" id="1.10.260.40">
    <property type="entry name" value="lambda repressor-like DNA-binding domains"/>
    <property type="match status" value="1"/>
</dbReference>
<dbReference type="Pfam" id="PF13560">
    <property type="entry name" value="HTH_31"/>
    <property type="match status" value="1"/>
</dbReference>
<evidence type="ECO:0000313" key="3">
    <source>
        <dbReference type="Proteomes" id="UP000520592"/>
    </source>
</evidence>
<dbReference type="AlphaFoldDB" id="A0A7Y7YEH6"/>
<dbReference type="SUPFAM" id="SSF47413">
    <property type="entry name" value="lambda repressor-like DNA-binding domains"/>
    <property type="match status" value="1"/>
</dbReference>
<protein>
    <submittedName>
        <fullName evidence="2">Helix-turn-helix transcriptional regulator</fullName>
    </submittedName>
</protein>
<organism evidence="2 3">
    <name type="scientific">Pseudomonas gingeri</name>
    <dbReference type="NCBI Taxonomy" id="117681"/>
    <lineage>
        <taxon>Bacteria</taxon>
        <taxon>Pseudomonadati</taxon>
        <taxon>Pseudomonadota</taxon>
        <taxon>Gammaproteobacteria</taxon>
        <taxon>Pseudomonadales</taxon>
        <taxon>Pseudomonadaceae</taxon>
        <taxon>Pseudomonas</taxon>
    </lineage>
</organism>
<dbReference type="GO" id="GO:0003677">
    <property type="term" value="F:DNA binding"/>
    <property type="evidence" value="ECO:0007669"/>
    <property type="project" value="InterPro"/>
</dbReference>
<dbReference type="InterPro" id="IPR010982">
    <property type="entry name" value="Lambda_DNA-bd_dom_sf"/>
</dbReference>
<dbReference type="EMBL" id="JACAQD010000024">
    <property type="protein sequence ID" value="NWC34812.1"/>
    <property type="molecule type" value="Genomic_DNA"/>
</dbReference>
<gene>
    <name evidence="2" type="ORF">HX876_20710</name>
</gene>
<dbReference type="RefSeq" id="WP_177058315.1">
    <property type="nucleotide sequence ID" value="NZ_JACAPS010000018.1"/>
</dbReference>
<dbReference type="InterPro" id="IPR001387">
    <property type="entry name" value="Cro/C1-type_HTH"/>
</dbReference>
<dbReference type="CDD" id="cd00093">
    <property type="entry name" value="HTH_XRE"/>
    <property type="match status" value="1"/>
</dbReference>
<reference evidence="2 3" key="1">
    <citation type="submission" date="2020-04" db="EMBL/GenBank/DDBJ databases">
        <title>Molecular characterization of pseudomonads from Agaricus bisporus reveal novel blotch 2 pathogens in Western Europe.</title>
        <authorList>
            <person name="Taparia T."/>
            <person name="Krijger M."/>
            <person name="Haynes E."/>
            <person name="Elpinstone J.G."/>
            <person name="Noble R."/>
            <person name="Van Der Wolf J."/>
        </authorList>
    </citation>
    <scope>NUCLEOTIDE SEQUENCE [LARGE SCALE GENOMIC DNA]</scope>
    <source>
        <strain evidence="2 3">IPO3737</strain>
    </source>
</reference>
<evidence type="ECO:0000259" key="1">
    <source>
        <dbReference type="PROSITE" id="PS50943"/>
    </source>
</evidence>
<proteinExistence type="predicted"/>